<dbReference type="InterPro" id="IPR011006">
    <property type="entry name" value="CheY-like_superfamily"/>
</dbReference>
<evidence type="ECO:0000256" key="9">
    <source>
        <dbReference type="SAM" id="Coils"/>
    </source>
</evidence>
<dbReference type="PANTHER" id="PTHR43395">
    <property type="entry name" value="SENSOR HISTIDINE KINASE CHEA"/>
    <property type="match status" value="1"/>
</dbReference>
<dbReference type="SMART" id="SM01231">
    <property type="entry name" value="H-kinase_dim"/>
    <property type="match status" value="1"/>
</dbReference>
<evidence type="ECO:0000256" key="1">
    <source>
        <dbReference type="ARBA" id="ARBA00000085"/>
    </source>
</evidence>
<organism evidence="15 16">
    <name type="scientific">Spectribacter hydrogenoxidans</name>
    <dbReference type="NCBI Taxonomy" id="3075608"/>
    <lineage>
        <taxon>Bacteria</taxon>
        <taxon>Pseudomonadati</taxon>
        <taxon>Pseudomonadota</taxon>
        <taxon>Gammaproteobacteria</taxon>
        <taxon>Salinisphaerales</taxon>
        <taxon>Salinisphaeraceae</taxon>
        <taxon>Spectribacter</taxon>
    </lineage>
</organism>
<dbReference type="EC" id="2.7.13.3" evidence="2"/>
<dbReference type="InterPro" id="IPR005467">
    <property type="entry name" value="His_kinase_dom"/>
</dbReference>
<dbReference type="PROSITE" id="PS50894">
    <property type="entry name" value="HPT"/>
    <property type="match status" value="4"/>
</dbReference>
<feature type="domain" description="HPt" evidence="14">
    <location>
        <begin position="1053"/>
        <end position="1152"/>
    </location>
</feature>
<evidence type="ECO:0000256" key="10">
    <source>
        <dbReference type="SAM" id="MobiDB-lite"/>
    </source>
</evidence>
<feature type="domain" description="CheW-like" evidence="13">
    <location>
        <begin position="1542"/>
        <end position="1682"/>
    </location>
</feature>
<gene>
    <name evidence="15" type="ORF">RM532_04380</name>
</gene>
<dbReference type="InterPro" id="IPR004358">
    <property type="entry name" value="Sig_transdc_His_kin-like_C"/>
</dbReference>
<dbReference type="SMART" id="SM00448">
    <property type="entry name" value="REC"/>
    <property type="match status" value="1"/>
</dbReference>
<feature type="domain" description="Response regulatory" evidence="12">
    <location>
        <begin position="1700"/>
        <end position="1816"/>
    </location>
</feature>
<dbReference type="SUPFAM" id="SSF50341">
    <property type="entry name" value="CheW-like"/>
    <property type="match status" value="1"/>
</dbReference>
<keyword evidence="4" id="KW-0808">Transferase</keyword>
<dbReference type="Pfam" id="PF26379">
    <property type="entry name" value="FimL_2nd"/>
    <property type="match status" value="1"/>
</dbReference>
<evidence type="ECO:0000259" key="11">
    <source>
        <dbReference type="PROSITE" id="PS50109"/>
    </source>
</evidence>
<dbReference type="PROSITE" id="PS50110">
    <property type="entry name" value="RESPONSE_REGULATORY"/>
    <property type="match status" value="1"/>
</dbReference>
<dbReference type="InterPro" id="IPR051315">
    <property type="entry name" value="Bact_Chemotaxis_CheA"/>
</dbReference>
<dbReference type="Pfam" id="PF02518">
    <property type="entry name" value="HATPase_c"/>
    <property type="match status" value="1"/>
</dbReference>
<dbReference type="CDD" id="cd17546">
    <property type="entry name" value="REC_hyHK_CKI1_RcsC-like"/>
    <property type="match status" value="1"/>
</dbReference>
<keyword evidence="9" id="KW-0175">Coiled coil</keyword>
<dbReference type="InterPro" id="IPR058661">
    <property type="entry name" value="FimL_2nd"/>
</dbReference>
<feature type="modified residue" description="Phosphohistidine" evidence="7">
    <location>
        <position position="759"/>
    </location>
</feature>
<feature type="domain" description="HPt" evidence="14">
    <location>
        <begin position="716"/>
        <end position="816"/>
    </location>
</feature>
<evidence type="ECO:0000256" key="5">
    <source>
        <dbReference type="ARBA" id="ARBA00022777"/>
    </source>
</evidence>
<dbReference type="SMART" id="SM00260">
    <property type="entry name" value="CheW"/>
    <property type="match status" value="1"/>
</dbReference>
<feature type="region of interest" description="Disordered" evidence="10">
    <location>
        <begin position="968"/>
        <end position="1015"/>
    </location>
</feature>
<feature type="domain" description="Histidine kinase" evidence="11">
    <location>
        <begin position="1404"/>
        <end position="1540"/>
    </location>
</feature>
<protein>
    <recommendedName>
        <fullName evidence="2">histidine kinase</fullName>
        <ecNumber evidence="2">2.7.13.3</ecNumber>
    </recommendedName>
</protein>
<dbReference type="SUPFAM" id="SSF52172">
    <property type="entry name" value="CheY-like"/>
    <property type="match status" value="1"/>
</dbReference>
<dbReference type="SUPFAM" id="SSF47226">
    <property type="entry name" value="Histidine-containing phosphotransfer domain, HPT domain"/>
    <property type="match status" value="5"/>
</dbReference>
<dbReference type="Pfam" id="PF01627">
    <property type="entry name" value="Hpt"/>
    <property type="match status" value="4"/>
</dbReference>
<dbReference type="PRINTS" id="PR00344">
    <property type="entry name" value="BCTRLSENSOR"/>
</dbReference>
<keyword evidence="6" id="KW-0902">Two-component regulatory system</keyword>
<accession>A0ABU3BXY9</accession>
<evidence type="ECO:0000259" key="12">
    <source>
        <dbReference type="PROSITE" id="PS50110"/>
    </source>
</evidence>
<feature type="modified residue" description="4-aspartylphosphate" evidence="8">
    <location>
        <position position="1749"/>
    </location>
</feature>
<proteinExistence type="predicted"/>
<dbReference type="InterPro" id="IPR004105">
    <property type="entry name" value="CheA-like_dim"/>
</dbReference>
<dbReference type="Gene3D" id="2.30.30.40">
    <property type="entry name" value="SH3 Domains"/>
    <property type="match status" value="1"/>
</dbReference>
<feature type="modified residue" description="Phosphohistidine" evidence="7">
    <location>
        <position position="630"/>
    </location>
</feature>
<dbReference type="Proteomes" id="UP001251857">
    <property type="component" value="Unassembled WGS sequence"/>
</dbReference>
<dbReference type="InterPro" id="IPR002545">
    <property type="entry name" value="CheW-lke_dom"/>
</dbReference>
<evidence type="ECO:0000256" key="3">
    <source>
        <dbReference type="ARBA" id="ARBA00022553"/>
    </source>
</evidence>
<dbReference type="Pfam" id="PF01584">
    <property type="entry name" value="CheW"/>
    <property type="match status" value="1"/>
</dbReference>
<dbReference type="EMBL" id="JAVRIB010000003">
    <property type="protein sequence ID" value="MDT0634186.1"/>
    <property type="molecule type" value="Genomic_DNA"/>
</dbReference>
<reference evidence="15 16" key="1">
    <citation type="submission" date="2023-09" db="EMBL/GenBank/DDBJ databases">
        <authorList>
            <person name="Rey-Velasco X."/>
        </authorList>
    </citation>
    <scope>NUCLEOTIDE SEQUENCE [LARGE SCALE GENOMIC DNA]</scope>
    <source>
        <strain evidence="15 16">W335</strain>
    </source>
</reference>
<dbReference type="InterPro" id="IPR003594">
    <property type="entry name" value="HATPase_dom"/>
</dbReference>
<keyword evidence="16" id="KW-1185">Reference proteome</keyword>
<feature type="domain" description="HPt" evidence="14">
    <location>
        <begin position="583"/>
        <end position="690"/>
    </location>
</feature>
<dbReference type="Gene3D" id="1.20.120.160">
    <property type="entry name" value="HPT domain"/>
    <property type="match status" value="4"/>
</dbReference>
<name>A0ABU3BXY9_9GAMM</name>
<evidence type="ECO:0000313" key="15">
    <source>
        <dbReference type="EMBL" id="MDT0634186.1"/>
    </source>
</evidence>
<dbReference type="InterPro" id="IPR001789">
    <property type="entry name" value="Sig_transdc_resp-reg_receiver"/>
</dbReference>
<dbReference type="SUPFAM" id="SSF55874">
    <property type="entry name" value="ATPase domain of HSP90 chaperone/DNA topoisomerase II/histidine kinase"/>
    <property type="match status" value="1"/>
</dbReference>
<keyword evidence="3 8" id="KW-0597">Phosphoprotein</keyword>
<feature type="domain" description="HPt" evidence="14">
    <location>
        <begin position="845"/>
        <end position="950"/>
    </location>
</feature>
<dbReference type="InterPro" id="IPR008207">
    <property type="entry name" value="Sig_transdc_His_kin_Hpt_dom"/>
</dbReference>
<comment type="caution">
    <text evidence="15">The sequence shown here is derived from an EMBL/GenBank/DDBJ whole genome shotgun (WGS) entry which is preliminary data.</text>
</comment>
<evidence type="ECO:0000259" key="14">
    <source>
        <dbReference type="PROSITE" id="PS50894"/>
    </source>
</evidence>
<dbReference type="Pfam" id="PF00072">
    <property type="entry name" value="Response_reg"/>
    <property type="match status" value="1"/>
</dbReference>
<dbReference type="PANTHER" id="PTHR43395:SF8">
    <property type="entry name" value="HISTIDINE KINASE"/>
    <property type="match status" value="1"/>
</dbReference>
<evidence type="ECO:0000256" key="6">
    <source>
        <dbReference type="ARBA" id="ARBA00023012"/>
    </source>
</evidence>
<dbReference type="InterPro" id="IPR036061">
    <property type="entry name" value="CheW-like_dom_sf"/>
</dbReference>
<feature type="modified residue" description="Phosphohistidine" evidence="7">
    <location>
        <position position="892"/>
    </location>
</feature>
<dbReference type="RefSeq" id="WP_311651941.1">
    <property type="nucleotide sequence ID" value="NZ_JAVRIB010000003.1"/>
</dbReference>
<feature type="coiled-coil region" evidence="9">
    <location>
        <begin position="1240"/>
        <end position="1274"/>
    </location>
</feature>
<dbReference type="InterPro" id="IPR036641">
    <property type="entry name" value="HPT_dom_sf"/>
</dbReference>
<dbReference type="SMART" id="SM00387">
    <property type="entry name" value="HATPase_c"/>
    <property type="match status" value="1"/>
</dbReference>
<feature type="modified residue" description="Phosphohistidine" evidence="7">
    <location>
        <position position="1100"/>
    </location>
</feature>
<evidence type="ECO:0000256" key="2">
    <source>
        <dbReference type="ARBA" id="ARBA00012438"/>
    </source>
</evidence>
<evidence type="ECO:0000256" key="7">
    <source>
        <dbReference type="PROSITE-ProRule" id="PRU00110"/>
    </source>
</evidence>
<evidence type="ECO:0000256" key="8">
    <source>
        <dbReference type="PROSITE-ProRule" id="PRU00169"/>
    </source>
</evidence>
<evidence type="ECO:0000259" key="13">
    <source>
        <dbReference type="PROSITE" id="PS50851"/>
    </source>
</evidence>
<dbReference type="CDD" id="cd00088">
    <property type="entry name" value="HPT"/>
    <property type="match status" value="4"/>
</dbReference>
<dbReference type="InterPro" id="IPR036890">
    <property type="entry name" value="HATPase_C_sf"/>
</dbReference>
<dbReference type="SMART" id="SM00073">
    <property type="entry name" value="HPT"/>
    <property type="match status" value="4"/>
</dbReference>
<dbReference type="Gene3D" id="3.40.50.2300">
    <property type="match status" value="1"/>
</dbReference>
<comment type="catalytic activity">
    <reaction evidence="1">
        <text>ATP + protein L-histidine = ADP + protein N-phospho-L-histidine.</text>
        <dbReference type="EC" id="2.7.13.3"/>
    </reaction>
</comment>
<sequence length="1826" mass="197453">MAQVKQITSGGLHWVHAELEHSLERVRSFVETFLDAPDNPLPLQRALVELHQIRGTLRMVLCEGGAVFAEEMRAAVHDLLGDLEAAPERAFEALLGATVQLTDYLDALHNGETDNALVFLPLINELRVARGAGVIAESALFAHYAQLCEPVDSRPGLIEGRADNAGQARARQHLGPFQAALLGLLRDDATAETLGRLEQIAADMADTVADQRGQRLFEAATAVIEAIAADGLECELEIKRLLGRVGQQLKAAAVNGDRALGEVPDALVYGLVYFAGRARTEGPRVAALREAYGLATLLPDPEQLSRMRARLRGPNTGLVNKLAAEIREDIDSVKNAIDLVLRAGDRASVDMQDTVATIRRVADTLAMLGLDMLMRVVRNQADAVTGLHERGEREHAAWMDVALALLNVEQSLDSALFQHLYRGQEPAPAAQPAPQQDVSHGMSAIYREARVNIVRIRDLVPVFVESGDVELAAEAARLLREIEAGLHILSEEDGVDLAARLNAFMGSRAMLGVRDDPSRVRALADAIVALEYYLEGLAGQPERLPQLYEQARGYLAQLAVPPDQAEALVSETPPAEDAEPATPDAVDPEIRDIFLEEAGEVLVNLQRDVPVWAGNLDDSERLAEIRRAFHTLKGSGRMVQAEEIGEFGWAVEHLLNRCLEGAVRIDARVRRVVDDAVAALPTLIEDFKAGQPPTAAAPVIGAAQAITGDGDATDGEADGDSELLRIFRADAKRHLQALRGVAATTPPVRVPDDLVRALHTLKGSAEAVREDAIVRIAAPLEQFADAARAAESPLEAPALALLGDAVTLIESLLVGDRDEIADTDIDGWLARLDQARRALPADAVDASDSRELMIVFTDEACDLVDAIEADLRDWRESPGDRHYSRSLRGRCHTLKGSARTADAGTMGQVAQEFEQLMQRYARGELPAPDAPALDVLDSVADGLYAMLDRFRHGDRSADPQPLLDALASLVPEPGTPEDAASTDDAGAMTPAGLDTDTPFLDTGEAEAADPHDQTTEAPERVLAALADTGPAQEEPEVLDQTPADEPLEEAPLDQLSESELTGIFLGEADELLEGLAYQIDRWQVQPDSHRAPAEIMRLLHTLKGSARMAHITAVGDISHELEDRLGRTRQAPSAIPPLQTALESLRQMLDSIRRGEPTPSAEPVLARLRAAGESDIAPEPAPIEPTEPASPVPAAAFDERLFWAPETAPAEDSSLPDTARIPVVDLDGMLNQAGEISIYRARLEQRNTELQAQLREMAQTTRRLRDQLRKLDLETESQIVARHAEDGDRYDTEFDPLEMDRYSALHEYSRSLSESAADLMSLHGSLTDLVEQDEVLLVQQSRVNTSLQQGLMRTLMVPFARQEQRLQRLVRQVADETQRPAELFIRGGDEELDRSVLERMTAPIEHLLRNAVVHGIEPAETRQAAGKPAAGRIEITLFREGTQLVIEVGDDGRGLDLDTIVARARTLGLLAEGDEVSDEAAARLIFQPGVSTADTLTQSAGRGVGLDVVAAEIRELGGGLTVAAGASGGTRFAIRLPLSLAISQALFVGVGEERYAVPMGSIEGVTRLSRDELKGAAKAEGEPTLEYAGQRYRLVELAEVLGVPDAAPGEDAPVNLPVILARAGERRAAFVAHSMIGSREIVVKPVGPQVATVPGIAGATVLADGAVMVILDLAALVQTQTRAVPRPPASATAAADARPLVLVVDDSITIRRVSERFLTRQGFRVGLAKDGMDALAQLQANPPDAVLLDIEMPRIDGFELATYMRNSQTLRHTPIVMITSRSGDKHRRRAEQIGVDRFLTKPYQEEQLLAEIRSVLGRQEEADDHG</sequence>
<dbReference type="PROSITE" id="PS50109">
    <property type="entry name" value="HIS_KIN"/>
    <property type="match status" value="1"/>
</dbReference>
<dbReference type="Gene3D" id="3.30.565.10">
    <property type="entry name" value="Histidine kinase-like ATPase, C-terminal domain"/>
    <property type="match status" value="1"/>
</dbReference>
<evidence type="ECO:0000313" key="16">
    <source>
        <dbReference type="Proteomes" id="UP001251857"/>
    </source>
</evidence>
<dbReference type="PROSITE" id="PS50851">
    <property type="entry name" value="CHEW"/>
    <property type="match status" value="1"/>
</dbReference>
<keyword evidence="5" id="KW-0418">Kinase</keyword>
<evidence type="ECO:0000256" key="4">
    <source>
        <dbReference type="ARBA" id="ARBA00022679"/>
    </source>
</evidence>